<keyword evidence="1" id="KW-0472">Membrane</keyword>
<evidence type="ECO:0000313" key="2">
    <source>
        <dbReference type="EMBL" id="JAH94094.1"/>
    </source>
</evidence>
<keyword evidence="1" id="KW-0812">Transmembrane</keyword>
<accession>A0A0E9WUL6</accession>
<proteinExistence type="predicted"/>
<reference evidence="2" key="1">
    <citation type="submission" date="2014-11" db="EMBL/GenBank/DDBJ databases">
        <authorList>
            <person name="Amaro Gonzalez C."/>
        </authorList>
    </citation>
    <scope>NUCLEOTIDE SEQUENCE</scope>
</reference>
<dbReference type="EMBL" id="GBXM01014483">
    <property type="protein sequence ID" value="JAH94094.1"/>
    <property type="molecule type" value="Transcribed_RNA"/>
</dbReference>
<evidence type="ECO:0000256" key="1">
    <source>
        <dbReference type="SAM" id="Phobius"/>
    </source>
</evidence>
<keyword evidence="1" id="KW-1133">Transmembrane helix</keyword>
<dbReference type="AlphaFoldDB" id="A0A0E9WUL6"/>
<name>A0A0E9WUL6_ANGAN</name>
<protein>
    <submittedName>
        <fullName evidence="2">Uncharacterized protein</fullName>
    </submittedName>
</protein>
<feature type="transmembrane region" description="Helical" evidence="1">
    <location>
        <begin position="34"/>
        <end position="52"/>
    </location>
</feature>
<organism evidence="2">
    <name type="scientific">Anguilla anguilla</name>
    <name type="common">European freshwater eel</name>
    <name type="synonym">Muraena anguilla</name>
    <dbReference type="NCBI Taxonomy" id="7936"/>
    <lineage>
        <taxon>Eukaryota</taxon>
        <taxon>Metazoa</taxon>
        <taxon>Chordata</taxon>
        <taxon>Craniata</taxon>
        <taxon>Vertebrata</taxon>
        <taxon>Euteleostomi</taxon>
        <taxon>Actinopterygii</taxon>
        <taxon>Neopterygii</taxon>
        <taxon>Teleostei</taxon>
        <taxon>Anguilliformes</taxon>
        <taxon>Anguillidae</taxon>
        <taxon>Anguilla</taxon>
    </lineage>
</organism>
<sequence>MEQCTLQEHKLSSKLCWHILVCIHSVFNCFLIEWIFFSFICMFDLIVCIHILDKQKVISILIKLGGKTCTLFDMFCNGFLIHEAFLYIV</sequence>
<reference evidence="2" key="2">
    <citation type="journal article" date="2015" name="Fish Shellfish Immunol.">
        <title>Early steps in the European eel (Anguilla anguilla)-Vibrio vulnificus interaction in the gills: Role of the RtxA13 toxin.</title>
        <authorList>
            <person name="Callol A."/>
            <person name="Pajuelo D."/>
            <person name="Ebbesson L."/>
            <person name="Teles M."/>
            <person name="MacKenzie S."/>
            <person name="Amaro C."/>
        </authorList>
    </citation>
    <scope>NUCLEOTIDE SEQUENCE</scope>
</reference>